<reference evidence="2" key="1">
    <citation type="journal article" date="2022" name="bioRxiv">
        <title>Sequencing and chromosome-scale assembly of the giantPleurodeles waltlgenome.</title>
        <authorList>
            <person name="Brown T."/>
            <person name="Elewa A."/>
            <person name="Iarovenko S."/>
            <person name="Subramanian E."/>
            <person name="Araus A.J."/>
            <person name="Petzold A."/>
            <person name="Susuki M."/>
            <person name="Suzuki K.-i.T."/>
            <person name="Hayashi T."/>
            <person name="Toyoda A."/>
            <person name="Oliveira C."/>
            <person name="Osipova E."/>
            <person name="Leigh N.D."/>
            <person name="Simon A."/>
            <person name="Yun M.H."/>
        </authorList>
    </citation>
    <scope>NUCLEOTIDE SEQUENCE</scope>
    <source>
        <strain evidence="2">20211129_DDA</strain>
        <tissue evidence="2">Liver</tissue>
    </source>
</reference>
<gene>
    <name evidence="2" type="ORF">NDU88_004836</name>
</gene>
<keyword evidence="3" id="KW-1185">Reference proteome</keyword>
<evidence type="ECO:0000313" key="3">
    <source>
        <dbReference type="Proteomes" id="UP001066276"/>
    </source>
</evidence>
<protein>
    <submittedName>
        <fullName evidence="2">Uncharacterized protein</fullName>
    </submittedName>
</protein>
<comment type="caution">
    <text evidence="2">The sequence shown here is derived from an EMBL/GenBank/DDBJ whole genome shotgun (WGS) entry which is preliminary data.</text>
</comment>
<dbReference type="EMBL" id="JANPWB010000014">
    <property type="protein sequence ID" value="KAJ1099738.1"/>
    <property type="molecule type" value="Genomic_DNA"/>
</dbReference>
<dbReference type="AlphaFoldDB" id="A0AAV7MCT7"/>
<sequence>MPYFSTGPEQPQADTGRRADVPAPASINRSRLSYRQAVSPAAFREHPRAGADSTVRWHVRTVVYRSSLCLLHVALVETTRRENPGQDTAR</sequence>
<organism evidence="2 3">
    <name type="scientific">Pleurodeles waltl</name>
    <name type="common">Iberian ribbed newt</name>
    <dbReference type="NCBI Taxonomy" id="8319"/>
    <lineage>
        <taxon>Eukaryota</taxon>
        <taxon>Metazoa</taxon>
        <taxon>Chordata</taxon>
        <taxon>Craniata</taxon>
        <taxon>Vertebrata</taxon>
        <taxon>Euteleostomi</taxon>
        <taxon>Amphibia</taxon>
        <taxon>Batrachia</taxon>
        <taxon>Caudata</taxon>
        <taxon>Salamandroidea</taxon>
        <taxon>Salamandridae</taxon>
        <taxon>Pleurodelinae</taxon>
        <taxon>Pleurodeles</taxon>
    </lineage>
</organism>
<evidence type="ECO:0000313" key="2">
    <source>
        <dbReference type="EMBL" id="KAJ1099738.1"/>
    </source>
</evidence>
<evidence type="ECO:0000256" key="1">
    <source>
        <dbReference type="SAM" id="MobiDB-lite"/>
    </source>
</evidence>
<accession>A0AAV7MCT7</accession>
<dbReference type="Proteomes" id="UP001066276">
    <property type="component" value="Chromosome 10"/>
</dbReference>
<name>A0AAV7MCT7_PLEWA</name>
<proteinExistence type="predicted"/>
<feature type="region of interest" description="Disordered" evidence="1">
    <location>
        <begin position="1"/>
        <end position="28"/>
    </location>
</feature>